<name>A0A9Q0LFE6_ANAIG</name>
<sequence length="201" mass="24022">MDMKFLIYGLLNKRNCKRTLKEDIIPNQISQKLNELLILINQEDEKELEEFIHKEKEKEKENSFIFQTRFNFKLHSSIIKEKEHIQKLKEWINDDEFFYKMKRGFSAKRDGFDCQKWHDEVDDKGKTLIVIKTEDNFVFGGFTQIGLSWGVYGYIQDPNAFLFSLRNNHNDRLPEKFPIKPRKAKDALLNHSLNGPNFLIY</sequence>
<dbReference type="Proteomes" id="UP001149090">
    <property type="component" value="Unassembled WGS sequence"/>
</dbReference>
<reference evidence="2" key="1">
    <citation type="submission" date="2022-10" db="EMBL/GenBank/DDBJ databases">
        <title>Novel sulphate-reducing endosymbionts in the free-living metamonad Anaeramoeba.</title>
        <authorList>
            <person name="Jerlstrom-Hultqvist J."/>
            <person name="Cepicka I."/>
            <person name="Gallot-Lavallee L."/>
            <person name="Salas-Leiva D."/>
            <person name="Curtis B.A."/>
            <person name="Zahonova K."/>
            <person name="Pipaliya S."/>
            <person name="Dacks J."/>
            <person name="Roger A.J."/>
        </authorList>
    </citation>
    <scope>NUCLEOTIDE SEQUENCE</scope>
    <source>
        <strain evidence="2">BMAN</strain>
    </source>
</reference>
<dbReference type="OrthoDB" id="2160519at2759"/>
<evidence type="ECO:0000259" key="1">
    <source>
        <dbReference type="PROSITE" id="PS51886"/>
    </source>
</evidence>
<dbReference type="PROSITE" id="PS51886">
    <property type="entry name" value="TLDC"/>
    <property type="match status" value="1"/>
</dbReference>
<dbReference type="AlphaFoldDB" id="A0A9Q0LFE6"/>
<gene>
    <name evidence="2" type="ORF">M0811_10002</name>
</gene>
<evidence type="ECO:0000313" key="3">
    <source>
        <dbReference type="Proteomes" id="UP001149090"/>
    </source>
</evidence>
<keyword evidence="3" id="KW-1185">Reference proteome</keyword>
<protein>
    <recommendedName>
        <fullName evidence="1">TLDc domain-containing protein</fullName>
    </recommendedName>
</protein>
<proteinExistence type="predicted"/>
<dbReference type="InterPro" id="IPR006571">
    <property type="entry name" value="TLDc_dom"/>
</dbReference>
<dbReference type="EMBL" id="JAPDFW010000085">
    <property type="protein sequence ID" value="KAJ5071842.1"/>
    <property type="molecule type" value="Genomic_DNA"/>
</dbReference>
<dbReference type="Pfam" id="PF07534">
    <property type="entry name" value="TLD"/>
    <property type="match status" value="1"/>
</dbReference>
<feature type="domain" description="TLDc" evidence="1">
    <location>
        <begin position="78"/>
        <end position="201"/>
    </location>
</feature>
<organism evidence="2 3">
    <name type="scientific">Anaeramoeba ignava</name>
    <name type="common">Anaerobic marine amoeba</name>
    <dbReference type="NCBI Taxonomy" id="1746090"/>
    <lineage>
        <taxon>Eukaryota</taxon>
        <taxon>Metamonada</taxon>
        <taxon>Anaeramoebidae</taxon>
        <taxon>Anaeramoeba</taxon>
    </lineage>
</organism>
<accession>A0A9Q0LFE6</accession>
<evidence type="ECO:0000313" key="2">
    <source>
        <dbReference type="EMBL" id="KAJ5071842.1"/>
    </source>
</evidence>
<comment type="caution">
    <text evidence="2">The sequence shown here is derived from an EMBL/GenBank/DDBJ whole genome shotgun (WGS) entry which is preliminary data.</text>
</comment>